<evidence type="ECO:0000256" key="2">
    <source>
        <dbReference type="ARBA" id="ARBA00004286"/>
    </source>
</evidence>
<dbReference type="AlphaFoldDB" id="G3NHK2"/>
<dbReference type="SUPFAM" id="SSF54211">
    <property type="entry name" value="Ribosomal protein S5 domain 2-like"/>
    <property type="match status" value="1"/>
</dbReference>
<feature type="region of interest" description="Disordered" evidence="16">
    <location>
        <begin position="469"/>
        <end position="505"/>
    </location>
</feature>
<feature type="region of interest" description="Disordered" evidence="16">
    <location>
        <begin position="427"/>
        <end position="454"/>
    </location>
</feature>
<keyword evidence="7" id="KW-0227">DNA damage</keyword>
<dbReference type="GO" id="GO:0005694">
    <property type="term" value="C:chromosome"/>
    <property type="evidence" value="ECO:0007669"/>
    <property type="project" value="UniProtKB-SubCell"/>
</dbReference>
<dbReference type="InterPro" id="IPR002099">
    <property type="entry name" value="MutL/Mlh/PMS"/>
</dbReference>
<dbReference type="GO" id="GO:0032389">
    <property type="term" value="C:MutLalpha complex"/>
    <property type="evidence" value="ECO:0007669"/>
    <property type="project" value="TreeGrafter"/>
</dbReference>
<keyword evidence="4" id="KW-0158">Chromosome</keyword>
<evidence type="ECO:0000256" key="13">
    <source>
        <dbReference type="ARBA" id="ARBA00071080"/>
    </source>
</evidence>
<dbReference type="GO" id="GO:0016887">
    <property type="term" value="F:ATP hydrolysis activity"/>
    <property type="evidence" value="ECO:0007669"/>
    <property type="project" value="InterPro"/>
</dbReference>
<reference evidence="18" key="3">
    <citation type="submission" date="2025-09" db="UniProtKB">
        <authorList>
            <consortium name="Ensembl"/>
        </authorList>
    </citation>
    <scope>IDENTIFICATION</scope>
</reference>
<comment type="similarity">
    <text evidence="3">Belongs to the DNA mismatch repair MutL/HexB family.</text>
</comment>
<dbReference type="CDD" id="cd03483">
    <property type="entry name" value="MutL_Trans_MLH1"/>
    <property type="match status" value="1"/>
</dbReference>
<organism evidence="18 19">
    <name type="scientific">Gasterosteus aculeatus aculeatus</name>
    <name type="common">three-spined stickleback</name>
    <dbReference type="NCBI Taxonomy" id="481459"/>
    <lineage>
        <taxon>Eukaryota</taxon>
        <taxon>Metazoa</taxon>
        <taxon>Chordata</taxon>
        <taxon>Craniata</taxon>
        <taxon>Vertebrata</taxon>
        <taxon>Euteleostomi</taxon>
        <taxon>Actinopterygii</taxon>
        <taxon>Neopterygii</taxon>
        <taxon>Teleostei</taxon>
        <taxon>Neoteleostei</taxon>
        <taxon>Acanthomorphata</taxon>
        <taxon>Eupercaria</taxon>
        <taxon>Perciformes</taxon>
        <taxon>Cottioidei</taxon>
        <taxon>Gasterosteales</taxon>
        <taxon>Gasterosteidae</taxon>
        <taxon>Gasterosteus</taxon>
    </lineage>
</organism>
<dbReference type="FunFam" id="3.30.230.10:FF:000014">
    <property type="entry name" value="DNA mismatch repair protein Mlh1"/>
    <property type="match status" value="1"/>
</dbReference>
<evidence type="ECO:0000256" key="14">
    <source>
        <dbReference type="ARBA" id="ARBA00072852"/>
    </source>
</evidence>
<evidence type="ECO:0000256" key="7">
    <source>
        <dbReference type="ARBA" id="ARBA00022763"/>
    </source>
</evidence>
<evidence type="ECO:0000256" key="4">
    <source>
        <dbReference type="ARBA" id="ARBA00022454"/>
    </source>
</evidence>
<evidence type="ECO:0000313" key="19">
    <source>
        <dbReference type="Proteomes" id="UP000007635"/>
    </source>
</evidence>
<dbReference type="GO" id="GO:0006298">
    <property type="term" value="P:mismatch repair"/>
    <property type="evidence" value="ECO:0007669"/>
    <property type="project" value="InterPro"/>
</dbReference>
<dbReference type="Pfam" id="PF01119">
    <property type="entry name" value="DNA_mis_repair"/>
    <property type="match status" value="1"/>
</dbReference>
<dbReference type="Ensembl" id="ENSGACT00000004825.2">
    <property type="protein sequence ID" value="ENSGACP00000004811.2"/>
    <property type="gene ID" value="ENSGACG00000003638.2"/>
</dbReference>
<keyword evidence="11" id="KW-0539">Nucleus</keyword>
<keyword evidence="10" id="KW-0234">DNA repair</keyword>
<dbReference type="PANTHER" id="PTHR10073:SF12">
    <property type="entry name" value="DNA MISMATCH REPAIR PROTEIN MLH1"/>
    <property type="match status" value="1"/>
</dbReference>
<dbReference type="PROSITE" id="PS00058">
    <property type="entry name" value="DNA_MISMATCH_REPAIR_1"/>
    <property type="match status" value="1"/>
</dbReference>
<dbReference type="PANTHER" id="PTHR10073">
    <property type="entry name" value="DNA MISMATCH REPAIR PROTEIN MLH, PMS, MUTL"/>
    <property type="match status" value="1"/>
</dbReference>
<feature type="domain" description="DNA mismatch repair protein S5" evidence="17">
    <location>
        <begin position="252"/>
        <end position="371"/>
    </location>
</feature>
<dbReference type="CDD" id="cd16926">
    <property type="entry name" value="HATPase_MutL-MLH-PMS-like"/>
    <property type="match status" value="1"/>
</dbReference>
<evidence type="ECO:0000256" key="3">
    <source>
        <dbReference type="ARBA" id="ARBA00006082"/>
    </source>
</evidence>
<reference evidence="18" key="2">
    <citation type="submission" date="2025-08" db="UniProtKB">
        <authorList>
            <consortium name="Ensembl"/>
        </authorList>
    </citation>
    <scope>IDENTIFICATION</scope>
</reference>
<dbReference type="Pfam" id="PF16413">
    <property type="entry name" value="Mlh1_C"/>
    <property type="match status" value="1"/>
</dbReference>
<evidence type="ECO:0000256" key="6">
    <source>
        <dbReference type="ARBA" id="ARBA00022741"/>
    </source>
</evidence>
<evidence type="ECO:0000256" key="16">
    <source>
        <dbReference type="SAM" id="MobiDB-lite"/>
    </source>
</evidence>
<reference evidence="18 19" key="1">
    <citation type="journal article" date="2021" name="G3 (Bethesda)">
        <title>Improved contiguity of the threespine stickleback genome using long-read sequencing.</title>
        <authorList>
            <person name="Nath S."/>
            <person name="Shaw D.E."/>
            <person name="White M.A."/>
        </authorList>
    </citation>
    <scope>NUCLEOTIDE SEQUENCE [LARGE SCALE GENOMIC DNA]</scope>
    <source>
        <strain evidence="18 19">Lake Benthic</strain>
    </source>
</reference>
<feature type="region of interest" description="Disordered" evidence="16">
    <location>
        <begin position="384"/>
        <end position="405"/>
    </location>
</feature>
<dbReference type="GO" id="GO:0005524">
    <property type="term" value="F:ATP binding"/>
    <property type="evidence" value="ECO:0007669"/>
    <property type="project" value="UniProtKB-KW"/>
</dbReference>
<dbReference type="Proteomes" id="UP000007635">
    <property type="component" value="Chromosome VI"/>
</dbReference>
<evidence type="ECO:0000313" key="18">
    <source>
        <dbReference type="Ensembl" id="ENSGACP00000004811.2"/>
    </source>
</evidence>
<keyword evidence="9" id="KW-0007">Acetylation</keyword>
<dbReference type="Gene3D" id="3.30.230.10">
    <property type="match status" value="1"/>
</dbReference>
<dbReference type="FunFam" id="3.30.565.10:FF:000034">
    <property type="entry name" value="DNA mismatch repair protein mlh1, putative"/>
    <property type="match status" value="1"/>
</dbReference>
<keyword evidence="12" id="KW-0131">Cell cycle</keyword>
<dbReference type="SUPFAM" id="SSF55874">
    <property type="entry name" value="ATPase domain of HSP90 chaperone/DNA topoisomerase II/histidine kinase"/>
    <property type="match status" value="1"/>
</dbReference>
<protein>
    <recommendedName>
        <fullName evidence="14">DNA mismatch repair protein MLH1</fullName>
    </recommendedName>
    <alternativeName>
        <fullName evidence="13">DNA mismatch repair protein Mlh1</fullName>
    </alternativeName>
    <alternativeName>
        <fullName evidence="15">MutL protein homolog 1</fullName>
    </alternativeName>
</protein>
<keyword evidence="5" id="KW-0597">Phosphoprotein</keyword>
<keyword evidence="8" id="KW-0067">ATP-binding</keyword>
<sequence>MQTAPLPGQPPTFYSDEVILPEAKCIHHNFIRPSSVSITVNMAGVIRRLDETVVNRIAAGEVIQRPANAVKEMIENCLDAKSTNIQVTVKDGGLKLLQIQDNGTGIRREDMDIVCERFTTSKLQTFEDLSAIATYGFRGEALASVSHVAHVTITTKTADAKCAHRASYSDGKLKAPPKACAGNQGTQILVEDLFYNVSTRRKALKSPSDEYSRIYHCVWMTHIAAQNDSFFQQGETVADVRTLPNASVVDNIRGVFGNAVSRELIQVGCEDQKLAYKMKGYISNANYSVKKCILVLFINHRLVESSALKKAIETVYAAYLPKNSHPFLYLSLEIAPQNVDVNVHPTKHEVHFLHEDSVIESVQKHVESKLLGSNSSRTYFTQTLLPGLSGGGEVKSPGGGGEPGERVYAHQMVRTDCRAQKLDAFLRPKETAPRDPDAAGPSGGEAARTGGAEMDESDDADMLAALAEQEAERPKGNQGDAQRNPPEKRPRKAQQTEEEVHEDLTAAATPKRRVIKLTSIKELRAEVTENAHKGLQEMLQNHSFVGCVDPQWTLIQHHTKLYLLNTTRLSQELFYQILIYDFGNFGVLRLSTPAPLYDLAMLALDSEESGWTEEDGPKEGLAQYIVDFLKKKTEMLEDYFSIEIDQDGNLTGLPLLLDAYTPIMEGLPMLILRMATEVNWDNEKDCFRELSKECSMFFSIRRRYVLEAEQDAEGNSWRWKLEHVICKALRSLLSPPKSFSEDGTVLQIANLPDLYKVFERC</sequence>
<dbReference type="InterPro" id="IPR013507">
    <property type="entry name" value="DNA_mismatch_S5_2-like"/>
</dbReference>
<dbReference type="InterPro" id="IPR038973">
    <property type="entry name" value="MutL/Mlh/Pms-like"/>
</dbReference>
<keyword evidence="19" id="KW-1185">Reference proteome</keyword>
<dbReference type="Bgee" id="ENSGACG00000003638">
    <property type="expression patterns" value="Expressed in mesonephros and 12 other cell types or tissues"/>
</dbReference>
<feature type="compositionally biased region" description="Basic and acidic residues" evidence="16">
    <location>
        <begin position="427"/>
        <end position="437"/>
    </location>
</feature>
<dbReference type="GO" id="GO:0140664">
    <property type="term" value="F:ATP-dependent DNA damage sensor activity"/>
    <property type="evidence" value="ECO:0007669"/>
    <property type="project" value="InterPro"/>
</dbReference>
<dbReference type="Gene3D" id="3.30.565.10">
    <property type="entry name" value="Histidine kinase-like ATPase, C-terminal domain"/>
    <property type="match status" value="1"/>
</dbReference>
<dbReference type="GeneTree" id="ENSGT00800000124177"/>
<feature type="compositionally biased region" description="Gly residues" evidence="16">
    <location>
        <begin position="388"/>
        <end position="402"/>
    </location>
</feature>
<evidence type="ECO:0000259" key="17">
    <source>
        <dbReference type="SMART" id="SM01340"/>
    </source>
</evidence>
<evidence type="ECO:0000256" key="8">
    <source>
        <dbReference type="ARBA" id="ARBA00022840"/>
    </source>
</evidence>
<name>G3NHK2_GASAC</name>
<dbReference type="Pfam" id="PF13589">
    <property type="entry name" value="HATPase_c_3"/>
    <property type="match status" value="1"/>
</dbReference>
<dbReference type="InterPro" id="IPR014762">
    <property type="entry name" value="DNA_mismatch_repair_CS"/>
</dbReference>
<evidence type="ECO:0000256" key="5">
    <source>
        <dbReference type="ARBA" id="ARBA00022553"/>
    </source>
</evidence>
<evidence type="ECO:0000256" key="1">
    <source>
        <dbReference type="ARBA" id="ARBA00004123"/>
    </source>
</evidence>
<dbReference type="SMART" id="SM01340">
    <property type="entry name" value="DNA_mis_repair"/>
    <property type="match status" value="1"/>
</dbReference>
<evidence type="ECO:0000256" key="12">
    <source>
        <dbReference type="ARBA" id="ARBA00023306"/>
    </source>
</evidence>
<dbReference type="InterPro" id="IPR036890">
    <property type="entry name" value="HATPase_C_sf"/>
</dbReference>
<dbReference type="InterPro" id="IPR014721">
    <property type="entry name" value="Ribsml_uS5_D2-typ_fold_subgr"/>
</dbReference>
<keyword evidence="6" id="KW-0547">Nucleotide-binding</keyword>
<dbReference type="InterPro" id="IPR032189">
    <property type="entry name" value="Mlh1_C"/>
</dbReference>
<evidence type="ECO:0000256" key="9">
    <source>
        <dbReference type="ARBA" id="ARBA00022990"/>
    </source>
</evidence>
<accession>G3NHK2</accession>
<dbReference type="InterPro" id="IPR020568">
    <property type="entry name" value="Ribosomal_Su5_D2-typ_SF"/>
</dbReference>
<dbReference type="GO" id="GO:0030983">
    <property type="term" value="F:mismatched DNA binding"/>
    <property type="evidence" value="ECO:0007669"/>
    <property type="project" value="InterPro"/>
</dbReference>
<comment type="subcellular location">
    <subcellularLocation>
        <location evidence="2">Chromosome</location>
    </subcellularLocation>
    <subcellularLocation>
        <location evidence="1">Nucleus</location>
    </subcellularLocation>
</comment>
<evidence type="ECO:0000256" key="15">
    <source>
        <dbReference type="ARBA" id="ARBA00082865"/>
    </source>
</evidence>
<evidence type="ECO:0000256" key="11">
    <source>
        <dbReference type="ARBA" id="ARBA00023242"/>
    </source>
</evidence>
<dbReference type="GO" id="GO:0031981">
    <property type="term" value="C:nuclear lumen"/>
    <property type="evidence" value="ECO:0007669"/>
    <property type="project" value="UniProtKB-ARBA"/>
</dbReference>
<evidence type="ECO:0000256" key="10">
    <source>
        <dbReference type="ARBA" id="ARBA00023204"/>
    </source>
</evidence>
<dbReference type="NCBIfam" id="TIGR00585">
    <property type="entry name" value="mutl"/>
    <property type="match status" value="1"/>
</dbReference>
<proteinExistence type="inferred from homology"/>